<evidence type="ECO:0000313" key="12">
    <source>
        <dbReference type="Proteomes" id="UP000092389"/>
    </source>
</evidence>
<comment type="catalytic activity">
    <reaction evidence="8">
        <text>N-terminal S-1,2-diacyl-sn-glyceryl-L-cysteinyl-[lipoprotein] + a glycerophospholipid = N-acyl-S-1,2-diacyl-sn-glyceryl-L-cysteinyl-[lipoprotein] + a 2-acyl-sn-glycero-3-phospholipid + H(+)</text>
        <dbReference type="Rhea" id="RHEA:48228"/>
        <dbReference type="Rhea" id="RHEA-COMP:14681"/>
        <dbReference type="Rhea" id="RHEA-COMP:14684"/>
        <dbReference type="ChEBI" id="CHEBI:15378"/>
        <dbReference type="ChEBI" id="CHEBI:136912"/>
        <dbReference type="ChEBI" id="CHEBI:140656"/>
        <dbReference type="ChEBI" id="CHEBI:140657"/>
        <dbReference type="ChEBI" id="CHEBI:140660"/>
        <dbReference type="EC" id="2.3.1.269"/>
    </reaction>
</comment>
<reference evidence="11 12" key="1">
    <citation type="submission" date="2016-06" db="EMBL/GenBank/DDBJ databases">
        <authorList>
            <person name="Kjaerup R.B."/>
            <person name="Dalgaard T.S."/>
            <person name="Juul-Madsen H.R."/>
        </authorList>
    </citation>
    <scope>NUCLEOTIDE SEQUENCE [LARGE SCALE GENOMIC DNA]</scope>
    <source>
        <strain evidence="11 12">E152</strain>
    </source>
</reference>
<dbReference type="AlphaFoldDB" id="A0A1A2SQU0"/>
<keyword evidence="5 8" id="KW-1133">Transmembrane helix</keyword>
<evidence type="ECO:0000256" key="3">
    <source>
        <dbReference type="ARBA" id="ARBA00022679"/>
    </source>
</evidence>
<keyword evidence="6 8" id="KW-0472">Membrane</keyword>
<dbReference type="UniPathway" id="UPA00666"/>
<feature type="compositionally biased region" description="Basic and acidic residues" evidence="9">
    <location>
        <begin position="40"/>
        <end position="68"/>
    </location>
</feature>
<evidence type="ECO:0000256" key="6">
    <source>
        <dbReference type="ARBA" id="ARBA00023136"/>
    </source>
</evidence>
<evidence type="ECO:0000256" key="8">
    <source>
        <dbReference type="HAMAP-Rule" id="MF_01148"/>
    </source>
</evidence>
<name>A0A1A2SQU0_MYCNT</name>
<dbReference type="PANTHER" id="PTHR38686">
    <property type="entry name" value="APOLIPOPROTEIN N-ACYLTRANSFERASE"/>
    <property type="match status" value="1"/>
</dbReference>
<comment type="caution">
    <text evidence="11">The sequence shown here is derived from an EMBL/GenBank/DDBJ whole genome shotgun (WGS) entry which is preliminary data.</text>
</comment>
<dbReference type="InterPro" id="IPR045378">
    <property type="entry name" value="LNT_N"/>
</dbReference>
<comment type="function">
    <text evidence="8">Catalyzes the phospholipid dependent N-acylation of the N-terminal cysteine of apolipoprotein, the last step in lipoprotein maturation.</text>
</comment>
<feature type="transmembrane region" description="Helical" evidence="8">
    <location>
        <begin position="192"/>
        <end position="213"/>
    </location>
</feature>
<dbReference type="CDD" id="cd07571">
    <property type="entry name" value="ALP_N-acyl_transferase"/>
    <property type="match status" value="1"/>
</dbReference>
<dbReference type="PROSITE" id="PS50263">
    <property type="entry name" value="CN_HYDROLASE"/>
    <property type="match status" value="1"/>
</dbReference>
<feature type="region of interest" description="Disordered" evidence="9">
    <location>
        <begin position="649"/>
        <end position="706"/>
    </location>
</feature>
<evidence type="ECO:0000256" key="5">
    <source>
        <dbReference type="ARBA" id="ARBA00022989"/>
    </source>
</evidence>
<dbReference type="GO" id="GO:0042158">
    <property type="term" value="P:lipoprotein biosynthetic process"/>
    <property type="evidence" value="ECO:0007669"/>
    <property type="project" value="UniProtKB-UniRule"/>
</dbReference>
<comment type="subcellular location">
    <subcellularLocation>
        <location evidence="1 8">Cell membrane</location>
        <topology evidence="1 8">Multi-pass membrane protein</topology>
    </subcellularLocation>
</comment>
<dbReference type="InterPro" id="IPR004563">
    <property type="entry name" value="Apolipo_AcylTrfase"/>
</dbReference>
<feature type="transmembrane region" description="Helical" evidence="8">
    <location>
        <begin position="120"/>
        <end position="153"/>
    </location>
</feature>
<dbReference type="Pfam" id="PF20154">
    <property type="entry name" value="LNT_N"/>
    <property type="match status" value="1"/>
</dbReference>
<feature type="transmembrane region" description="Helical" evidence="8">
    <location>
        <begin position="618"/>
        <end position="638"/>
    </location>
</feature>
<feature type="domain" description="CN hydrolase" evidence="10">
    <location>
        <begin position="352"/>
        <end position="608"/>
    </location>
</feature>
<sequence>MAKDWLGGDDPADQTDAVDEGRPELASTDAINDEAESERDDAPADVRIEPDAQDLEHDGEADGHEDAAGPKSPEGRAPAGAGLADRLGTAARGAVTGLVAAVITRLPAAQAAMQPRLIRLSCAVAGGLLFCASFPALNWWWGAVVAAALLAWVLTHPATTPAGGLGYAFLFGLAFYLPLLPWVGLLVGPIPWIALATVSALFPALFGLCAVIVRRLPGWPIWFALLWAAQEWLKSSVPFGGFPWGSAAFGQTHGPFLPLVQLGGVALLSMAIMLVGFSATAIALEIVKWWHSGHPASRAAGDAGAQDTAHHEPAPPAVVLPGVCICLVLFASLIVWPQVRHAGTGSGGEPSVTVAAVQGNVPRLGFEFNEQRRAVLDNHVRETLRLADDVRSGAAPQPQFVIWPEDSSDIDPLVNNDAALAISRAAAAIGAPILVGSVLEVPGRSPQDPNYTNTMIVWNPATGPADRHDKEIVQPFGEYLPMPWLFKHLSSYAGRAGSFVPRPGSDVVHIAGVPVGVATCWEVIFDRVPRQAVLGGAQLLTVPANNATFNKTMSEQQLAFAKVRAVEHDRYVVVAGTTGISAVVAPDGGELARTDFFQPAYLDMQVRLKTRLTPATQWAPLLQWVMVLAAGAVILVGMRHNGWFPRSIRLRPTRQSKGAGATPGKPPPDEHDSDTEPDTRDRTPATDHTPSEQGGRHSFGRHRGAT</sequence>
<gene>
    <name evidence="8" type="primary">lnt</name>
    <name evidence="11" type="ORF">A5683_10440</name>
</gene>
<dbReference type="EC" id="2.3.1.269" evidence="8"/>
<keyword evidence="4 8" id="KW-0812">Transmembrane</keyword>
<dbReference type="Gene3D" id="3.60.110.10">
    <property type="entry name" value="Carbon-nitrogen hydrolase"/>
    <property type="match status" value="1"/>
</dbReference>
<proteinExistence type="inferred from homology"/>
<dbReference type="Pfam" id="PF00795">
    <property type="entry name" value="CN_hydrolase"/>
    <property type="match status" value="1"/>
</dbReference>
<dbReference type="InterPro" id="IPR003010">
    <property type="entry name" value="C-N_Hydrolase"/>
</dbReference>
<dbReference type="InterPro" id="IPR036526">
    <property type="entry name" value="C-N_Hydrolase_sf"/>
</dbReference>
<dbReference type="HAMAP" id="MF_01148">
    <property type="entry name" value="Lnt"/>
    <property type="match status" value="1"/>
</dbReference>
<evidence type="ECO:0000259" key="10">
    <source>
        <dbReference type="PROSITE" id="PS50263"/>
    </source>
</evidence>
<comment type="similarity">
    <text evidence="8">Belongs to the CN hydrolase family. Apolipoprotein N-acyltransferase subfamily.</text>
</comment>
<feature type="transmembrane region" description="Helical" evidence="8">
    <location>
        <begin position="259"/>
        <end position="284"/>
    </location>
</feature>
<keyword evidence="3 8" id="KW-0808">Transferase</keyword>
<feature type="transmembrane region" description="Helical" evidence="8">
    <location>
        <begin position="317"/>
        <end position="336"/>
    </location>
</feature>
<keyword evidence="7 8" id="KW-0012">Acyltransferase</keyword>
<feature type="transmembrane region" description="Helical" evidence="8">
    <location>
        <begin position="165"/>
        <end position="185"/>
    </location>
</feature>
<dbReference type="OrthoDB" id="9804277at2"/>
<dbReference type="PANTHER" id="PTHR38686:SF1">
    <property type="entry name" value="APOLIPOPROTEIN N-ACYLTRANSFERASE"/>
    <property type="match status" value="1"/>
</dbReference>
<organism evidence="11 12">
    <name type="scientific">Mycobacterium mantenii</name>
    <dbReference type="NCBI Taxonomy" id="560555"/>
    <lineage>
        <taxon>Bacteria</taxon>
        <taxon>Bacillati</taxon>
        <taxon>Actinomycetota</taxon>
        <taxon>Actinomycetes</taxon>
        <taxon>Mycobacteriales</taxon>
        <taxon>Mycobacteriaceae</taxon>
        <taxon>Mycobacterium</taxon>
        <taxon>Mycobacterium avium complex (MAC)</taxon>
    </lineage>
</organism>
<feature type="region of interest" description="Disordered" evidence="9">
    <location>
        <begin position="1"/>
        <end position="82"/>
    </location>
</feature>
<keyword evidence="11" id="KW-0449">Lipoprotein</keyword>
<evidence type="ECO:0000313" key="11">
    <source>
        <dbReference type="EMBL" id="OBH66470.1"/>
    </source>
</evidence>
<dbReference type="Proteomes" id="UP000092389">
    <property type="component" value="Unassembled WGS sequence"/>
</dbReference>
<evidence type="ECO:0000256" key="4">
    <source>
        <dbReference type="ARBA" id="ARBA00022692"/>
    </source>
</evidence>
<dbReference type="SUPFAM" id="SSF56317">
    <property type="entry name" value="Carbon-nitrogen hydrolase"/>
    <property type="match status" value="1"/>
</dbReference>
<accession>A0A1A2SQU0</accession>
<evidence type="ECO:0000256" key="9">
    <source>
        <dbReference type="SAM" id="MobiDB-lite"/>
    </source>
</evidence>
<evidence type="ECO:0000256" key="1">
    <source>
        <dbReference type="ARBA" id="ARBA00004651"/>
    </source>
</evidence>
<dbReference type="GO" id="GO:0005886">
    <property type="term" value="C:plasma membrane"/>
    <property type="evidence" value="ECO:0007669"/>
    <property type="project" value="UniProtKB-SubCell"/>
</dbReference>
<dbReference type="NCBIfam" id="TIGR00546">
    <property type="entry name" value="lnt"/>
    <property type="match status" value="1"/>
</dbReference>
<keyword evidence="2 8" id="KW-1003">Cell membrane</keyword>
<evidence type="ECO:0000256" key="7">
    <source>
        <dbReference type="ARBA" id="ARBA00023315"/>
    </source>
</evidence>
<dbReference type="EMBL" id="LZJU01000199">
    <property type="protein sequence ID" value="OBH66470.1"/>
    <property type="molecule type" value="Genomic_DNA"/>
</dbReference>
<comment type="pathway">
    <text evidence="8">Protein modification; lipoprotein biosynthesis (N-acyl transfer).</text>
</comment>
<protein>
    <recommendedName>
        <fullName evidence="8">Apolipoprotein N-acyltransferase</fullName>
        <shortName evidence="8">ALP N-acyltransferase</shortName>
        <ecNumber evidence="8">2.3.1.269</ecNumber>
    </recommendedName>
</protein>
<evidence type="ECO:0000256" key="2">
    <source>
        <dbReference type="ARBA" id="ARBA00022475"/>
    </source>
</evidence>
<dbReference type="GO" id="GO:0016410">
    <property type="term" value="F:N-acyltransferase activity"/>
    <property type="evidence" value="ECO:0007669"/>
    <property type="project" value="UniProtKB-UniRule"/>
</dbReference>